<evidence type="ECO:0000256" key="1">
    <source>
        <dbReference type="SAM" id="Phobius"/>
    </source>
</evidence>
<keyword evidence="1" id="KW-0472">Membrane</keyword>
<feature type="transmembrane region" description="Helical" evidence="1">
    <location>
        <begin position="495"/>
        <end position="515"/>
    </location>
</feature>
<dbReference type="AlphaFoldDB" id="A0A7X0P9E1"/>
<feature type="transmembrane region" description="Helical" evidence="1">
    <location>
        <begin position="355"/>
        <end position="375"/>
    </location>
</feature>
<accession>A0A7X0P9E1</accession>
<feature type="transmembrane region" description="Helical" evidence="1">
    <location>
        <begin position="435"/>
        <end position="453"/>
    </location>
</feature>
<proteinExistence type="predicted"/>
<organism evidence="2 3">
    <name type="scientific">Acidovorax soli</name>
    <dbReference type="NCBI Taxonomy" id="592050"/>
    <lineage>
        <taxon>Bacteria</taxon>
        <taxon>Pseudomonadati</taxon>
        <taxon>Pseudomonadota</taxon>
        <taxon>Betaproteobacteria</taxon>
        <taxon>Burkholderiales</taxon>
        <taxon>Comamonadaceae</taxon>
        <taxon>Acidovorax</taxon>
    </lineage>
</organism>
<keyword evidence="1" id="KW-1133">Transmembrane helix</keyword>
<dbReference type="EMBL" id="JACHLK010000001">
    <property type="protein sequence ID" value="MBB6557727.1"/>
    <property type="molecule type" value="Genomic_DNA"/>
</dbReference>
<reference evidence="2 3" key="1">
    <citation type="submission" date="2020-08" db="EMBL/GenBank/DDBJ databases">
        <title>Functional genomics of gut bacteria from endangered species of beetles.</title>
        <authorList>
            <person name="Carlos-Shanley C."/>
        </authorList>
    </citation>
    <scope>NUCLEOTIDE SEQUENCE [LARGE SCALE GENOMIC DNA]</scope>
    <source>
        <strain evidence="2 3">S00198</strain>
    </source>
</reference>
<dbReference type="Pfam" id="PF03929">
    <property type="entry name" value="PepSY_TM"/>
    <property type="match status" value="1"/>
</dbReference>
<dbReference type="PANTHER" id="PTHR34219:SF4">
    <property type="entry name" value="PEPSY DOMAIN-CONTAINING PROTEIN"/>
    <property type="match status" value="1"/>
</dbReference>
<evidence type="ECO:0000313" key="2">
    <source>
        <dbReference type="EMBL" id="MBB6557727.1"/>
    </source>
</evidence>
<evidence type="ECO:0000313" key="3">
    <source>
        <dbReference type="Proteomes" id="UP000575083"/>
    </source>
</evidence>
<name>A0A7X0P9E1_9BURK</name>
<gene>
    <name evidence="2" type="ORF">HNP48_000391</name>
</gene>
<sequence length="544" mass="58926">MKEGFRQCMAWLHTWTGLVVGWVLFFVFVTGTAGYFAYEIDRWMRPELPLAGDTAQVAPEQAVALAQAYLQANAQGAQDWSVQLPGQRGSNNLSVSWRQPPAADAKPGARGRFVRKALDPVTGEAAAEPAVRKTGGGHLLYRMHYMLHYVPYDVTIRLVGVCTMLMFMAILTGVVTHKKIFVDFFTFRPGKGQRSWLDAHNLISVTALPFFVMITYSGLVFFLFQYMPAGIQASHYAGNTQAFYDDLLQRPAPGGAGDGPGAPITALAPLVAQAEAQWGAGQVARVGVQQPQAADADVLVVRVAGGRIAGSERLRFDAHTGAPLDPRADDGAARETQDVMLALHEGRFAGPVLRWLYFASGLLGCAMIATGLVLWTAKRRAKQDKRAKAGEKPEFGFRLVECLNIGTIAGLPVAVAAYFWANRLIPADFASRRDWEVHAMFITWGLLLLYPAFRTPLRAWVESLWLAAAAFALLPVLNALTTDRHLGVSLPAGDWVLAGFDLTLLALGACFAVAAHRVRRKARAAAAMRSPAAQAPLMAANAAG</sequence>
<keyword evidence="3" id="KW-1185">Reference proteome</keyword>
<comment type="caution">
    <text evidence="2">The sequence shown here is derived from an EMBL/GenBank/DDBJ whole genome shotgun (WGS) entry which is preliminary data.</text>
</comment>
<feature type="transmembrane region" description="Helical" evidence="1">
    <location>
        <begin position="460"/>
        <end position="480"/>
    </location>
</feature>
<feature type="transmembrane region" description="Helical" evidence="1">
    <location>
        <begin position="12"/>
        <end position="38"/>
    </location>
</feature>
<protein>
    <submittedName>
        <fullName evidence="2">Putative iron-regulated membrane protein</fullName>
    </submittedName>
</protein>
<dbReference type="InterPro" id="IPR005625">
    <property type="entry name" value="PepSY-ass_TM"/>
</dbReference>
<dbReference type="RefSeq" id="WP_184855162.1">
    <property type="nucleotide sequence ID" value="NZ_JACHLK010000001.1"/>
</dbReference>
<keyword evidence="1" id="KW-0812">Transmembrane</keyword>
<dbReference type="PANTHER" id="PTHR34219">
    <property type="entry name" value="IRON-REGULATED INNER MEMBRANE PROTEIN-RELATED"/>
    <property type="match status" value="1"/>
</dbReference>
<feature type="transmembrane region" description="Helical" evidence="1">
    <location>
        <begin position="154"/>
        <end position="175"/>
    </location>
</feature>
<dbReference type="Proteomes" id="UP000575083">
    <property type="component" value="Unassembled WGS sequence"/>
</dbReference>
<feature type="transmembrane region" description="Helical" evidence="1">
    <location>
        <begin position="395"/>
        <end position="420"/>
    </location>
</feature>
<feature type="transmembrane region" description="Helical" evidence="1">
    <location>
        <begin position="196"/>
        <end position="224"/>
    </location>
</feature>